<reference evidence="2" key="1">
    <citation type="submission" date="2019-04" db="EMBL/GenBank/DDBJ databases">
        <title>Friends and foes A comparative genomics study of 23 Aspergillus species from section Flavi.</title>
        <authorList>
            <consortium name="DOE Joint Genome Institute"/>
            <person name="Kjaerbolling I."/>
            <person name="Vesth T."/>
            <person name="Frisvad J.C."/>
            <person name="Nybo J.L."/>
            <person name="Theobald S."/>
            <person name="Kildgaard S."/>
            <person name="Isbrandt T."/>
            <person name="Kuo A."/>
            <person name="Sato A."/>
            <person name="Lyhne E.K."/>
            <person name="Kogle M.E."/>
            <person name="Wiebenga A."/>
            <person name="Kun R.S."/>
            <person name="Lubbers R.J."/>
            <person name="Makela M.R."/>
            <person name="Barry K."/>
            <person name="Chovatia M."/>
            <person name="Clum A."/>
            <person name="Daum C."/>
            <person name="Haridas S."/>
            <person name="He G."/>
            <person name="LaButti K."/>
            <person name="Lipzen A."/>
            <person name="Mondo S."/>
            <person name="Riley R."/>
            <person name="Salamov A."/>
            <person name="Simmons B.A."/>
            <person name="Magnuson J.K."/>
            <person name="Henrissat B."/>
            <person name="Mortensen U.H."/>
            <person name="Larsen T.O."/>
            <person name="Devries R.P."/>
            <person name="Grigoriev I.V."/>
            <person name="Machida M."/>
            <person name="Baker S.E."/>
            <person name="Andersen M.R."/>
        </authorList>
    </citation>
    <scope>NUCLEOTIDE SEQUENCE</scope>
    <source>
        <strain evidence="2">CBS 117612</strain>
    </source>
</reference>
<feature type="domain" description="Azaphilone pigments biosynthesis cluster protein L N-terminal" evidence="1">
    <location>
        <begin position="1"/>
        <end position="203"/>
    </location>
</feature>
<dbReference type="AlphaFoldDB" id="A0A5N6Y025"/>
<sequence length="308" mass="34199">MDGLSVAASVIGVTAVALHSIRELTDFIRKISDAPSAIQAVRKDLEAIEAVLRTIESTFNDQGVSDVPKALVNNTQLMLIVENCGEACKEFKDTITHWMRHSTEARVFWWDRVRTGYFGEAKINAFTAKLETCKSTLGIALETVTFINSYRYMQGMDEVGKTLTMLDVQEKQLKQEKQTVDRQIANVNSQLVQLSGEDDSDALLDKEAELSKARLIAEVQQHKAFLNDIKEASNKMMAWVQSERTGQNIQDVNMKQSRLLVGAINVKTEGRTFRQDIKHVEANNSLGIVGMAEGVDVDRFLSGGSGAK</sequence>
<protein>
    <recommendedName>
        <fullName evidence="1">Azaphilone pigments biosynthesis cluster protein L N-terminal domain-containing protein</fullName>
    </recommendedName>
</protein>
<dbReference type="OrthoDB" id="432483at2759"/>
<proteinExistence type="predicted"/>
<evidence type="ECO:0000313" key="2">
    <source>
        <dbReference type="EMBL" id="KAE8337906.1"/>
    </source>
</evidence>
<dbReference type="EMBL" id="ML737173">
    <property type="protein sequence ID" value="KAE8337906.1"/>
    <property type="molecule type" value="Genomic_DNA"/>
</dbReference>
<organism evidence="2">
    <name type="scientific">Aspergillus arachidicola</name>
    <dbReference type="NCBI Taxonomy" id="656916"/>
    <lineage>
        <taxon>Eukaryota</taxon>
        <taxon>Fungi</taxon>
        <taxon>Dikarya</taxon>
        <taxon>Ascomycota</taxon>
        <taxon>Pezizomycotina</taxon>
        <taxon>Eurotiomycetes</taxon>
        <taxon>Eurotiomycetidae</taxon>
        <taxon>Eurotiales</taxon>
        <taxon>Aspergillaceae</taxon>
        <taxon>Aspergillus</taxon>
        <taxon>Aspergillus subgen. Circumdati</taxon>
    </lineage>
</organism>
<gene>
    <name evidence="2" type="ORF">BDV24DRAFT_166762</name>
</gene>
<accession>A0A5N6Y025</accession>
<dbReference type="Proteomes" id="UP000325558">
    <property type="component" value="Unassembled WGS sequence"/>
</dbReference>
<evidence type="ECO:0000259" key="1">
    <source>
        <dbReference type="Pfam" id="PF17111"/>
    </source>
</evidence>
<dbReference type="Pfam" id="PF17111">
    <property type="entry name" value="PigL_N"/>
    <property type="match status" value="1"/>
</dbReference>
<name>A0A5N6Y025_9EURO</name>
<dbReference type="InterPro" id="IPR031348">
    <property type="entry name" value="PigL_N"/>
</dbReference>